<sequence>MDDAILNEPISLYWAKDELWTTTFNECSLEAKHLSKDEIDFSGHFYAQLDGDIAYIPEDNQHNFLIIFCEDIKRIDKQPIFHAIRFSKDCSVRIESFLIHSLPIPIKLGEKCTFNVYAYHRAVNAKMCFVSPYTIHLHILQVERAPFILLKDSPREDDFKEPTLPWTFTSRILTLEPVNLFNFAGYGLLISHLQDHREQIQPAHWPYLMRADKNSRIGSLEQEFKISWLDVDATKFKHKMFNGLSGSYEGKNEKLGIEFNSDTNEYSVDILTTRPDGTYFLYAKDNSTTFAMIFALADKFNGDPVEDTLKVFLFQNGQALRLDAGVWHSLPILIYPHGEAEFCEIVCETNALIEINLHYECGEGLKFRSG</sequence>
<proteinExistence type="predicted"/>
<dbReference type="GO" id="GO:0050385">
    <property type="term" value="F:ureidoglycolate lyase activity"/>
    <property type="evidence" value="ECO:0007669"/>
    <property type="project" value="UniProtKB-EC"/>
</dbReference>
<dbReference type="Pfam" id="PF04115">
    <property type="entry name" value="Ureidogly_lyase"/>
    <property type="match status" value="1"/>
</dbReference>
<reference evidence="6" key="1">
    <citation type="submission" date="2022-11" db="UniProtKB">
        <authorList>
            <consortium name="WormBaseParasite"/>
        </authorList>
    </citation>
    <scope>IDENTIFICATION</scope>
</reference>
<dbReference type="GO" id="GO:0004848">
    <property type="term" value="F:ureidoglycolate hydrolase activity"/>
    <property type="evidence" value="ECO:0007669"/>
    <property type="project" value="InterPro"/>
</dbReference>
<evidence type="ECO:0000256" key="2">
    <source>
        <dbReference type="ARBA" id="ARBA00022631"/>
    </source>
</evidence>
<dbReference type="GO" id="GO:0000256">
    <property type="term" value="P:allantoin catabolic process"/>
    <property type="evidence" value="ECO:0007669"/>
    <property type="project" value="InterPro"/>
</dbReference>
<comment type="catalytic activity">
    <reaction evidence="4">
        <text>(S)-ureidoglycolate = urea + glyoxylate</text>
        <dbReference type="Rhea" id="RHEA:11304"/>
        <dbReference type="ChEBI" id="CHEBI:16199"/>
        <dbReference type="ChEBI" id="CHEBI:36655"/>
        <dbReference type="ChEBI" id="CHEBI:57296"/>
        <dbReference type="EC" id="4.3.2.3"/>
    </reaction>
</comment>
<organism evidence="5 6">
    <name type="scientific">Acrobeloides nanus</name>
    <dbReference type="NCBI Taxonomy" id="290746"/>
    <lineage>
        <taxon>Eukaryota</taxon>
        <taxon>Metazoa</taxon>
        <taxon>Ecdysozoa</taxon>
        <taxon>Nematoda</taxon>
        <taxon>Chromadorea</taxon>
        <taxon>Rhabditida</taxon>
        <taxon>Tylenchina</taxon>
        <taxon>Cephalobomorpha</taxon>
        <taxon>Cephaloboidea</taxon>
        <taxon>Cephalobidae</taxon>
        <taxon>Acrobeloides</taxon>
    </lineage>
</organism>
<keyword evidence="3" id="KW-0456">Lyase</keyword>
<dbReference type="InterPro" id="IPR011051">
    <property type="entry name" value="RmlC_Cupin_sf"/>
</dbReference>
<dbReference type="InterPro" id="IPR024060">
    <property type="entry name" value="Ureidoglycolate_lyase_dom_sf"/>
</dbReference>
<evidence type="ECO:0000256" key="1">
    <source>
        <dbReference type="ARBA" id="ARBA00011738"/>
    </source>
</evidence>
<protein>
    <submittedName>
        <fullName evidence="6">Ureidoglycolate hydrolase</fullName>
    </submittedName>
</protein>
<dbReference type="WBParaSite" id="ACRNAN_scaffold7876.g19266.t1">
    <property type="protein sequence ID" value="ACRNAN_scaffold7876.g19266.t1"/>
    <property type="gene ID" value="ACRNAN_scaffold7876.g19266"/>
</dbReference>
<dbReference type="InterPro" id="IPR007247">
    <property type="entry name" value="Ureidogly_lyase"/>
</dbReference>
<dbReference type="SUPFAM" id="SSF51182">
    <property type="entry name" value="RmlC-like cupins"/>
    <property type="match status" value="1"/>
</dbReference>
<comment type="subunit">
    <text evidence="1">Homodimer.</text>
</comment>
<evidence type="ECO:0000256" key="4">
    <source>
        <dbReference type="ARBA" id="ARBA00047684"/>
    </source>
</evidence>
<evidence type="ECO:0000313" key="6">
    <source>
        <dbReference type="WBParaSite" id="ACRNAN_scaffold7876.g19266.t1"/>
    </source>
</evidence>
<evidence type="ECO:0000256" key="3">
    <source>
        <dbReference type="ARBA" id="ARBA00023239"/>
    </source>
</evidence>
<name>A0A914EG84_9BILA</name>
<dbReference type="AlphaFoldDB" id="A0A914EG84"/>
<keyword evidence="2" id="KW-0659">Purine metabolism</keyword>
<keyword evidence="5" id="KW-1185">Reference proteome</keyword>
<accession>A0A914EG84</accession>
<dbReference type="GO" id="GO:0006144">
    <property type="term" value="P:purine nucleobase metabolic process"/>
    <property type="evidence" value="ECO:0007669"/>
    <property type="project" value="UniProtKB-KW"/>
</dbReference>
<dbReference type="Gene3D" id="2.60.120.480">
    <property type="entry name" value="Ureidoglycolate hydrolase"/>
    <property type="match status" value="1"/>
</dbReference>
<dbReference type="Proteomes" id="UP000887540">
    <property type="component" value="Unplaced"/>
</dbReference>
<evidence type="ECO:0000313" key="5">
    <source>
        <dbReference type="Proteomes" id="UP000887540"/>
    </source>
</evidence>